<dbReference type="GO" id="GO:0052717">
    <property type="term" value="F:tRNA-specific adenosine-34 deaminase activity"/>
    <property type="evidence" value="ECO:0007669"/>
    <property type="project" value="UniProtKB-UniRule"/>
</dbReference>
<reference evidence="10 11" key="1">
    <citation type="submission" date="2014-08" db="EMBL/GenBank/DDBJ databases">
        <title>Clostridium innocuum, an unnegligible vancomycin-resistant pathogen causing extra-intestinal infections.</title>
        <authorList>
            <person name="Feng Y."/>
            <person name="Chiu C.-H."/>
        </authorList>
    </citation>
    <scope>NUCLEOTIDE SEQUENCE [LARGE SCALE GENOMIC DNA]</scope>
    <source>
        <strain evidence="10 11">AN88</strain>
    </source>
</reference>
<dbReference type="Proteomes" id="UP000030008">
    <property type="component" value="Unassembled WGS sequence"/>
</dbReference>
<dbReference type="InterPro" id="IPR028883">
    <property type="entry name" value="tRNA_aden_deaminase"/>
</dbReference>
<dbReference type="GO" id="GO:0002100">
    <property type="term" value="P:tRNA wobble adenosine to inosine editing"/>
    <property type="evidence" value="ECO:0007669"/>
    <property type="project" value="UniProtKB-UniRule"/>
</dbReference>
<evidence type="ECO:0000256" key="7">
    <source>
        <dbReference type="ARBA" id="ARBA00048045"/>
    </source>
</evidence>
<evidence type="ECO:0000256" key="4">
    <source>
        <dbReference type="ARBA" id="ARBA00022723"/>
    </source>
</evidence>
<evidence type="ECO:0000313" key="10">
    <source>
        <dbReference type="EMBL" id="KGJ54354.1"/>
    </source>
</evidence>
<evidence type="ECO:0000256" key="6">
    <source>
        <dbReference type="ARBA" id="ARBA00022833"/>
    </source>
</evidence>
<evidence type="ECO:0000256" key="5">
    <source>
        <dbReference type="ARBA" id="ARBA00022801"/>
    </source>
</evidence>
<dbReference type="InterPro" id="IPR016192">
    <property type="entry name" value="APOBEC/CMP_deaminase_Zn-bd"/>
</dbReference>
<evidence type="ECO:0000259" key="9">
    <source>
        <dbReference type="PROSITE" id="PS51747"/>
    </source>
</evidence>
<keyword evidence="6 8" id="KW-0862">Zinc</keyword>
<comment type="caution">
    <text evidence="10">The sequence shown here is derived from an EMBL/GenBank/DDBJ whole genome shotgun (WGS) entry which is preliminary data.</text>
</comment>
<comment type="catalytic activity">
    <reaction evidence="7 8">
        <text>adenosine(34) in tRNA + H2O + H(+) = inosine(34) in tRNA + NH4(+)</text>
        <dbReference type="Rhea" id="RHEA:43168"/>
        <dbReference type="Rhea" id="RHEA-COMP:10373"/>
        <dbReference type="Rhea" id="RHEA-COMP:10374"/>
        <dbReference type="ChEBI" id="CHEBI:15377"/>
        <dbReference type="ChEBI" id="CHEBI:15378"/>
        <dbReference type="ChEBI" id="CHEBI:28938"/>
        <dbReference type="ChEBI" id="CHEBI:74411"/>
        <dbReference type="ChEBI" id="CHEBI:82852"/>
        <dbReference type="EC" id="3.5.4.33"/>
    </reaction>
</comment>
<keyword evidence="3 8" id="KW-0819">tRNA processing</keyword>
<dbReference type="SUPFAM" id="SSF53927">
    <property type="entry name" value="Cytidine deaminase-like"/>
    <property type="match status" value="1"/>
</dbReference>
<dbReference type="InterPro" id="IPR002125">
    <property type="entry name" value="CMP_dCMP_dom"/>
</dbReference>
<name>A0A099I8Q9_CLOIN</name>
<protein>
    <recommendedName>
        <fullName evidence="8">tRNA-specific adenosine deaminase</fullName>
        <ecNumber evidence="8">3.5.4.33</ecNumber>
    </recommendedName>
</protein>
<feature type="binding site" evidence="8">
    <location>
        <position position="51"/>
    </location>
    <ligand>
        <name>Zn(2+)</name>
        <dbReference type="ChEBI" id="CHEBI:29105"/>
        <note>catalytic</note>
    </ligand>
</feature>
<evidence type="ECO:0000256" key="8">
    <source>
        <dbReference type="HAMAP-Rule" id="MF_00972"/>
    </source>
</evidence>
<dbReference type="PANTHER" id="PTHR11079">
    <property type="entry name" value="CYTOSINE DEAMINASE FAMILY MEMBER"/>
    <property type="match status" value="1"/>
</dbReference>
<dbReference type="EMBL" id="JQIF01000017">
    <property type="protein sequence ID" value="KGJ54354.1"/>
    <property type="molecule type" value="Genomic_DNA"/>
</dbReference>
<evidence type="ECO:0000256" key="2">
    <source>
        <dbReference type="ARBA" id="ARBA00011738"/>
    </source>
</evidence>
<feature type="domain" description="CMP/dCMP-type deaminase" evidence="9">
    <location>
        <begin position="1"/>
        <end position="109"/>
    </location>
</feature>
<dbReference type="Gene3D" id="3.40.140.10">
    <property type="entry name" value="Cytidine Deaminase, domain 2"/>
    <property type="match status" value="1"/>
</dbReference>
<feature type="binding site" evidence="8">
    <location>
        <position position="84"/>
    </location>
    <ligand>
        <name>Zn(2+)</name>
        <dbReference type="ChEBI" id="CHEBI:29105"/>
        <note>catalytic</note>
    </ligand>
</feature>
<keyword evidence="5 8" id="KW-0378">Hydrolase</keyword>
<accession>A0A099I8Q9</accession>
<dbReference type="RefSeq" id="WP_044904269.1">
    <property type="nucleotide sequence ID" value="NZ_JQIF01000017.1"/>
</dbReference>
<dbReference type="NCBIfam" id="NF008113">
    <property type="entry name" value="PRK10860.1"/>
    <property type="match status" value="1"/>
</dbReference>
<dbReference type="PANTHER" id="PTHR11079:SF202">
    <property type="entry name" value="TRNA-SPECIFIC ADENOSINE DEAMINASE"/>
    <property type="match status" value="1"/>
</dbReference>
<dbReference type="PROSITE" id="PS00903">
    <property type="entry name" value="CYT_DCMP_DEAMINASES_1"/>
    <property type="match status" value="1"/>
</dbReference>
<evidence type="ECO:0000256" key="1">
    <source>
        <dbReference type="ARBA" id="ARBA00010669"/>
    </source>
</evidence>
<dbReference type="InterPro" id="IPR016193">
    <property type="entry name" value="Cytidine_deaminase-like"/>
</dbReference>
<dbReference type="Pfam" id="PF14437">
    <property type="entry name" value="MafB19-deam"/>
    <property type="match status" value="1"/>
</dbReference>
<evidence type="ECO:0000256" key="3">
    <source>
        <dbReference type="ARBA" id="ARBA00022694"/>
    </source>
</evidence>
<sequence>MKEEYMRAALREAEKAEKIDEVPIGCVIVKDDKIIARGHNLRETKQQSINHAEIIAIQKACKKVGSWRLEDCDLYVTLEPCCMCAGAILQSRIRTVIYGTTDPKGGSIESTLHMYEQPGYNHYPKVESGVLQNECSQLLKNFFKEKRQKKK</sequence>
<feature type="active site" description="Proton donor" evidence="8">
    <location>
        <position position="53"/>
    </location>
</feature>
<proteinExistence type="inferred from homology"/>
<comment type="subunit">
    <text evidence="2 8">Homodimer.</text>
</comment>
<dbReference type="EC" id="3.5.4.33" evidence="8"/>
<feature type="binding site" evidence="8">
    <location>
        <position position="81"/>
    </location>
    <ligand>
        <name>Zn(2+)</name>
        <dbReference type="ChEBI" id="CHEBI:29105"/>
        <note>catalytic</note>
    </ligand>
</feature>
<comment type="cofactor">
    <cofactor evidence="8">
        <name>Zn(2+)</name>
        <dbReference type="ChEBI" id="CHEBI:29105"/>
    </cofactor>
    <text evidence="8">Binds 1 zinc ion per subunit.</text>
</comment>
<dbReference type="AlphaFoldDB" id="A0A099I8Q9"/>
<gene>
    <name evidence="8" type="primary">tadA</name>
    <name evidence="10" type="ORF">CIAN88_04230</name>
</gene>
<keyword evidence="4 8" id="KW-0479">Metal-binding</keyword>
<dbReference type="PROSITE" id="PS51747">
    <property type="entry name" value="CYT_DCMP_DEAMINASES_2"/>
    <property type="match status" value="1"/>
</dbReference>
<dbReference type="GO" id="GO:0008270">
    <property type="term" value="F:zinc ion binding"/>
    <property type="evidence" value="ECO:0007669"/>
    <property type="project" value="UniProtKB-UniRule"/>
</dbReference>
<comment type="similarity">
    <text evidence="1">Belongs to the cytidine and deoxycytidylate deaminase family. ADAT2 subfamily.</text>
</comment>
<dbReference type="HAMAP" id="MF_00972">
    <property type="entry name" value="tRNA_aden_deaminase"/>
    <property type="match status" value="1"/>
</dbReference>
<dbReference type="CDD" id="cd01285">
    <property type="entry name" value="nucleoside_deaminase"/>
    <property type="match status" value="1"/>
</dbReference>
<evidence type="ECO:0000313" key="11">
    <source>
        <dbReference type="Proteomes" id="UP000030008"/>
    </source>
</evidence>
<dbReference type="InterPro" id="IPR058535">
    <property type="entry name" value="MafB19-deam"/>
</dbReference>
<organism evidence="10 11">
    <name type="scientific">Clostridium innocuum</name>
    <dbReference type="NCBI Taxonomy" id="1522"/>
    <lineage>
        <taxon>Bacteria</taxon>
        <taxon>Bacillati</taxon>
        <taxon>Bacillota</taxon>
        <taxon>Clostridia</taxon>
        <taxon>Eubacteriales</taxon>
        <taxon>Clostridiaceae</taxon>
        <taxon>Clostridium</taxon>
    </lineage>
</organism>
<dbReference type="FunFam" id="3.40.140.10:FF:000005">
    <property type="entry name" value="tRNA-specific adenosine deaminase"/>
    <property type="match status" value="1"/>
</dbReference>
<comment type="function">
    <text evidence="8">Catalyzes the deamination of adenosine to inosine at the wobble position 34 of tRNA(Arg2).</text>
</comment>